<comment type="caution">
    <text evidence="11">The sequence shown here is derived from an EMBL/GenBank/DDBJ whole genome shotgun (WGS) entry which is preliminary data.</text>
</comment>
<dbReference type="InterPro" id="IPR002316">
    <property type="entry name" value="Pro-tRNA-ligase_IIa"/>
</dbReference>
<dbReference type="GO" id="GO:0005524">
    <property type="term" value="F:ATP binding"/>
    <property type="evidence" value="ECO:0007669"/>
    <property type="project" value="UniProtKB-KW"/>
</dbReference>
<evidence type="ECO:0000256" key="3">
    <source>
        <dbReference type="ARBA" id="ARBA00022741"/>
    </source>
</evidence>
<evidence type="ECO:0000256" key="6">
    <source>
        <dbReference type="ARBA" id="ARBA00023146"/>
    </source>
</evidence>
<dbReference type="EC" id="6.1.1.15" evidence="1"/>
<dbReference type="AlphaFoldDB" id="A0A9P9YM34"/>
<evidence type="ECO:0000256" key="2">
    <source>
        <dbReference type="ARBA" id="ARBA00022598"/>
    </source>
</evidence>
<dbReference type="Proteomes" id="UP001059596">
    <property type="component" value="Unassembled WGS sequence"/>
</dbReference>
<evidence type="ECO:0000256" key="4">
    <source>
        <dbReference type="ARBA" id="ARBA00022840"/>
    </source>
</evidence>
<dbReference type="InterPro" id="IPR036621">
    <property type="entry name" value="Anticodon-bd_dom_sf"/>
</dbReference>
<proteinExistence type="predicted"/>
<dbReference type="FunFam" id="3.30.930.10:FF:000042">
    <property type="entry name" value="probable proline--tRNA ligase, mitochondrial"/>
    <property type="match status" value="1"/>
</dbReference>
<evidence type="ECO:0000256" key="1">
    <source>
        <dbReference type="ARBA" id="ARBA00012831"/>
    </source>
</evidence>
<dbReference type="PANTHER" id="PTHR42753:SF10">
    <property type="entry name" value="PROLINE--TRNA LIGASE, MITOCHONDRIAL-RELATED"/>
    <property type="match status" value="1"/>
</dbReference>
<dbReference type="InterPro" id="IPR044140">
    <property type="entry name" value="ProRS_anticodon_short"/>
</dbReference>
<keyword evidence="3" id="KW-0547">Nucleotide-binding</keyword>
<reference evidence="11" key="1">
    <citation type="journal article" date="2023" name="Genome Biol. Evol.">
        <title>Long-read-based Genome Assembly of Drosophila gunungcola Reveals Fewer Chemosensory Genes in Flower-breeding Species.</title>
        <authorList>
            <person name="Negi A."/>
            <person name="Liao B.Y."/>
            <person name="Yeh S.D."/>
        </authorList>
    </citation>
    <scope>NUCLEOTIDE SEQUENCE</scope>
    <source>
        <strain evidence="11">Sukarami</strain>
    </source>
</reference>
<evidence type="ECO:0000256" key="7">
    <source>
        <dbReference type="ARBA" id="ARBA00029731"/>
    </source>
</evidence>
<keyword evidence="2" id="KW-0436">Ligase</keyword>
<name>A0A9P9YM34_9MUSC</name>
<dbReference type="InterPro" id="IPR045864">
    <property type="entry name" value="aa-tRNA-synth_II/BPL/LPL"/>
</dbReference>
<dbReference type="GO" id="GO:0006433">
    <property type="term" value="P:prolyl-tRNA aminoacylation"/>
    <property type="evidence" value="ECO:0007669"/>
    <property type="project" value="InterPro"/>
</dbReference>
<keyword evidence="5" id="KW-0648">Protein biosynthesis</keyword>
<sequence length="463" mass="51187">MNKASRLFCPALITPKNAVVKQTEQLSRSQKLLTELGLVKSGSNGTYQIMPMAQRSVDKFVDLVQSNMQLAGGQKITLPILTPTNLWKKTGRLDGDISEFYMVRDRSNKQFLMSPVNPRGGSDCHAGHHITISYRQLPLRLYQIGPKFRDELKTRFGLMRAKEFLMKDMYSFDVSNERAGETYAIVSAAYDRLFKQLDVPFVKVNAATGMMGGSVSHEYHYISPVGEDTLLQCSSCGFAGNSEVLDAKPESPVSCPSCKGSDLKEVRGVEVAHTFVLGDKYSKPLGATFLNTSGKPQSLVMGCYGIGITRVIAAALEVLSSEQELHWPCLLAPYDVCLIGPKQGSKEQPAAELIENELLLKVGELCGHQELLHDDRKELTIGKRLLEAKRLGHPLTIIVGAKAAHQDSPQLEVHLSKGEILELDINEALKLVAEHSQHKKNLLNCSFLQDKEENRSQSVGQQH</sequence>
<keyword evidence="4" id="KW-0067">ATP-binding</keyword>
<dbReference type="Pfam" id="PF03129">
    <property type="entry name" value="HGTP_anticodon"/>
    <property type="match status" value="1"/>
</dbReference>
<comment type="catalytic activity">
    <reaction evidence="8">
        <text>tRNA(Pro) + L-proline + ATP = L-prolyl-tRNA(Pro) + AMP + diphosphate</text>
        <dbReference type="Rhea" id="RHEA:14305"/>
        <dbReference type="Rhea" id="RHEA-COMP:9700"/>
        <dbReference type="Rhea" id="RHEA-COMP:9702"/>
        <dbReference type="ChEBI" id="CHEBI:30616"/>
        <dbReference type="ChEBI" id="CHEBI:33019"/>
        <dbReference type="ChEBI" id="CHEBI:60039"/>
        <dbReference type="ChEBI" id="CHEBI:78442"/>
        <dbReference type="ChEBI" id="CHEBI:78532"/>
        <dbReference type="ChEBI" id="CHEBI:456215"/>
        <dbReference type="EC" id="6.1.1.15"/>
    </reaction>
</comment>
<dbReference type="Gene3D" id="3.40.50.800">
    <property type="entry name" value="Anticodon-binding domain"/>
    <property type="match status" value="1"/>
</dbReference>
<accession>A0A9P9YM34</accession>
<dbReference type="InterPro" id="IPR004154">
    <property type="entry name" value="Anticodon-bd"/>
</dbReference>
<evidence type="ECO:0000256" key="5">
    <source>
        <dbReference type="ARBA" id="ARBA00022917"/>
    </source>
</evidence>
<dbReference type="SUPFAM" id="SSF55681">
    <property type="entry name" value="Class II aaRS and biotin synthetases"/>
    <property type="match status" value="1"/>
</dbReference>
<evidence type="ECO:0000313" key="11">
    <source>
        <dbReference type="EMBL" id="KAI8039195.1"/>
    </source>
</evidence>
<dbReference type="InterPro" id="IPR050062">
    <property type="entry name" value="Pro-tRNA_synthetase"/>
</dbReference>
<dbReference type="EMBL" id="JAMKOV010000006">
    <property type="protein sequence ID" value="KAI8039195.1"/>
    <property type="molecule type" value="Genomic_DNA"/>
</dbReference>
<dbReference type="CDD" id="cd00861">
    <property type="entry name" value="ProRS_anticodon_short"/>
    <property type="match status" value="1"/>
</dbReference>
<organism evidence="11 12">
    <name type="scientific">Drosophila gunungcola</name>
    <name type="common">fruit fly</name>
    <dbReference type="NCBI Taxonomy" id="103775"/>
    <lineage>
        <taxon>Eukaryota</taxon>
        <taxon>Metazoa</taxon>
        <taxon>Ecdysozoa</taxon>
        <taxon>Arthropoda</taxon>
        <taxon>Hexapoda</taxon>
        <taxon>Insecta</taxon>
        <taxon>Pterygota</taxon>
        <taxon>Neoptera</taxon>
        <taxon>Endopterygota</taxon>
        <taxon>Diptera</taxon>
        <taxon>Brachycera</taxon>
        <taxon>Muscomorpha</taxon>
        <taxon>Ephydroidea</taxon>
        <taxon>Drosophilidae</taxon>
        <taxon>Drosophila</taxon>
        <taxon>Sophophora</taxon>
    </lineage>
</organism>
<dbReference type="CDD" id="cd00779">
    <property type="entry name" value="ProRS_core_prok"/>
    <property type="match status" value="1"/>
</dbReference>
<dbReference type="InterPro" id="IPR033730">
    <property type="entry name" value="ProRS_core_prok"/>
</dbReference>
<dbReference type="PRINTS" id="PR01046">
    <property type="entry name" value="TRNASYNTHPRO"/>
</dbReference>
<evidence type="ECO:0000259" key="10">
    <source>
        <dbReference type="PROSITE" id="PS50862"/>
    </source>
</evidence>
<evidence type="ECO:0000313" key="12">
    <source>
        <dbReference type="Proteomes" id="UP001059596"/>
    </source>
</evidence>
<protein>
    <recommendedName>
        <fullName evidence="9">Probable proline--tRNA ligase, mitochondrial</fullName>
        <ecNumber evidence="1">6.1.1.15</ecNumber>
    </recommendedName>
    <alternativeName>
        <fullName evidence="7">Prolyl-tRNA synthetase</fullName>
    </alternativeName>
</protein>
<dbReference type="PANTHER" id="PTHR42753">
    <property type="entry name" value="MITOCHONDRIAL RIBOSOME PROTEIN L39/PROLYL-TRNA LIGASE FAMILY MEMBER"/>
    <property type="match status" value="1"/>
</dbReference>
<dbReference type="InterPro" id="IPR006195">
    <property type="entry name" value="aa-tRNA-synth_II"/>
</dbReference>
<dbReference type="GO" id="GO:0005739">
    <property type="term" value="C:mitochondrion"/>
    <property type="evidence" value="ECO:0007669"/>
    <property type="project" value="TreeGrafter"/>
</dbReference>
<dbReference type="GO" id="GO:0004827">
    <property type="term" value="F:proline-tRNA ligase activity"/>
    <property type="evidence" value="ECO:0007669"/>
    <property type="project" value="UniProtKB-EC"/>
</dbReference>
<dbReference type="Pfam" id="PF00587">
    <property type="entry name" value="tRNA-synt_2b"/>
    <property type="match status" value="1"/>
</dbReference>
<keyword evidence="12" id="KW-1185">Reference proteome</keyword>
<keyword evidence="6" id="KW-0030">Aminoacyl-tRNA synthetase</keyword>
<gene>
    <name evidence="11" type="ORF">M5D96_007912</name>
</gene>
<dbReference type="PROSITE" id="PS50862">
    <property type="entry name" value="AA_TRNA_LIGASE_II"/>
    <property type="match status" value="1"/>
</dbReference>
<dbReference type="SUPFAM" id="SSF52954">
    <property type="entry name" value="Class II aaRS ABD-related"/>
    <property type="match status" value="1"/>
</dbReference>
<dbReference type="Gene3D" id="3.30.930.10">
    <property type="entry name" value="Bira Bifunctional Protein, Domain 2"/>
    <property type="match status" value="1"/>
</dbReference>
<evidence type="ECO:0000256" key="9">
    <source>
        <dbReference type="ARBA" id="ARBA00071545"/>
    </source>
</evidence>
<feature type="domain" description="Aminoacyl-transfer RNA synthetases class-II family profile" evidence="10">
    <location>
        <begin position="72"/>
        <end position="328"/>
    </location>
</feature>
<dbReference type="InterPro" id="IPR002314">
    <property type="entry name" value="aa-tRNA-synt_IIb"/>
</dbReference>
<evidence type="ECO:0000256" key="8">
    <source>
        <dbReference type="ARBA" id="ARBA00047671"/>
    </source>
</evidence>